<accession>A0A2K8KS74</accession>
<dbReference type="AlphaFoldDB" id="A0A2K8KS74"/>
<dbReference type="PANTHER" id="PTHR11092">
    <property type="entry name" value="SUGAR NUCLEOTIDE EPIMERASE RELATED"/>
    <property type="match status" value="1"/>
</dbReference>
<evidence type="ECO:0000256" key="1">
    <source>
        <dbReference type="ARBA" id="ARBA00009353"/>
    </source>
</evidence>
<dbReference type="PANTHER" id="PTHR11092:SF0">
    <property type="entry name" value="EPIMERASE FAMILY PROTEIN SDR39U1"/>
    <property type="match status" value="1"/>
</dbReference>
<dbReference type="EMBL" id="CP011797">
    <property type="protein sequence ID" value="ATX77462.1"/>
    <property type="molecule type" value="Genomic_DNA"/>
</dbReference>
<reference evidence="4 5" key="1">
    <citation type="journal article" date="2017" name="Environ. Microbiol.">
        <title>Genomic and physiological analyses of 'Reinekea forsetii' reveal a versatile opportunistic lifestyle during spring algae blooms.</title>
        <authorList>
            <person name="Avci B."/>
            <person name="Hahnke R.L."/>
            <person name="Chafee M."/>
            <person name="Fischer T."/>
            <person name="Gruber-Vodicka H."/>
            <person name="Tegetmeyer H.E."/>
            <person name="Harder J."/>
            <person name="Fuchs B.M."/>
            <person name="Amann R.I."/>
            <person name="Teeling H."/>
        </authorList>
    </citation>
    <scope>NUCLEOTIDE SEQUENCE [LARGE SCALE GENOMIC DNA]</scope>
    <source>
        <strain evidence="4 5">Hel1_31_D35</strain>
    </source>
</reference>
<dbReference type="CDD" id="cd05242">
    <property type="entry name" value="SDR_a8"/>
    <property type="match status" value="1"/>
</dbReference>
<keyword evidence="5" id="KW-1185">Reference proteome</keyword>
<sequence>MNILITGATGFIGTELCGLLSRQNHDLVVKTRHPERIKGAIRGISSLAQLNPAETFDVVINLAGEPIADKRWSIAQQQRITDSRLNTTQEIIDYFATSESKPALFISGSAIGYYGVGSTAESIDEQGTADNSFSSQLCSAWEACALQAEPMGIRTCLLRTGIVLGKNGGALSKMILPFKLGLGGKIGTGTQWMPWIHLHDMVALIAHCIADESLTGPINATAPQPVTNADFTKALGHALHRPTLLTMPAMMIELLMGQMGEELLLSGKRVLPVKIEQAGFQFRYQRLDEALADIL</sequence>
<evidence type="ECO:0000313" key="4">
    <source>
        <dbReference type="EMBL" id="ATX77462.1"/>
    </source>
</evidence>
<dbReference type="Pfam" id="PF08338">
    <property type="entry name" value="DUF1731"/>
    <property type="match status" value="1"/>
</dbReference>
<feature type="domain" description="DUF1731" evidence="3">
    <location>
        <begin position="247"/>
        <end position="294"/>
    </location>
</feature>
<evidence type="ECO:0000259" key="3">
    <source>
        <dbReference type="Pfam" id="PF08338"/>
    </source>
</evidence>
<dbReference type="RefSeq" id="WP_100257718.1">
    <property type="nucleotide sequence ID" value="NZ_CP011797.1"/>
</dbReference>
<dbReference type="InterPro" id="IPR013549">
    <property type="entry name" value="DUF1731"/>
</dbReference>
<dbReference type="Proteomes" id="UP000229757">
    <property type="component" value="Chromosome"/>
</dbReference>
<name>A0A2K8KS74_9GAMM</name>
<dbReference type="OrthoDB" id="9801773at2"/>
<evidence type="ECO:0000259" key="2">
    <source>
        <dbReference type="Pfam" id="PF01370"/>
    </source>
</evidence>
<proteinExistence type="inferred from homology"/>
<dbReference type="InterPro" id="IPR036291">
    <property type="entry name" value="NAD(P)-bd_dom_sf"/>
</dbReference>
<comment type="similarity">
    <text evidence="1">Belongs to the NAD(P)-dependent epimerase/dehydratase family. SDR39U1 subfamily.</text>
</comment>
<evidence type="ECO:0000313" key="5">
    <source>
        <dbReference type="Proteomes" id="UP000229757"/>
    </source>
</evidence>
<protein>
    <submittedName>
        <fullName evidence="4">Sugar nucleotide epimerase YfcH,-like putative</fullName>
    </submittedName>
</protein>
<dbReference type="KEGG" id="rfo:REIFOR_02331"/>
<organism evidence="4 5">
    <name type="scientific">Reinekea forsetii</name>
    <dbReference type="NCBI Taxonomy" id="1336806"/>
    <lineage>
        <taxon>Bacteria</taxon>
        <taxon>Pseudomonadati</taxon>
        <taxon>Pseudomonadota</taxon>
        <taxon>Gammaproteobacteria</taxon>
        <taxon>Oceanospirillales</taxon>
        <taxon>Saccharospirillaceae</taxon>
        <taxon>Reinekea</taxon>
    </lineage>
</organism>
<dbReference type="Gene3D" id="3.40.50.720">
    <property type="entry name" value="NAD(P)-binding Rossmann-like Domain"/>
    <property type="match status" value="1"/>
</dbReference>
<feature type="domain" description="NAD-dependent epimerase/dehydratase" evidence="2">
    <location>
        <begin position="3"/>
        <end position="211"/>
    </location>
</feature>
<dbReference type="InterPro" id="IPR001509">
    <property type="entry name" value="Epimerase_deHydtase"/>
</dbReference>
<dbReference type="SUPFAM" id="SSF51735">
    <property type="entry name" value="NAD(P)-binding Rossmann-fold domains"/>
    <property type="match status" value="1"/>
</dbReference>
<gene>
    <name evidence="4" type="ORF">REIFOR_02331</name>
</gene>
<dbReference type="NCBIfam" id="TIGR01777">
    <property type="entry name" value="yfcH"/>
    <property type="match status" value="1"/>
</dbReference>
<dbReference type="InterPro" id="IPR010099">
    <property type="entry name" value="SDR39U1"/>
</dbReference>
<dbReference type="Pfam" id="PF01370">
    <property type="entry name" value="Epimerase"/>
    <property type="match status" value="1"/>
</dbReference>